<dbReference type="InterPro" id="IPR042123">
    <property type="entry name" value="Zip3/RNF212-like"/>
</dbReference>
<evidence type="ECO:0000256" key="1">
    <source>
        <dbReference type="ARBA" id="ARBA00023254"/>
    </source>
</evidence>
<dbReference type="PANTHER" id="PTHR22663">
    <property type="entry name" value="RING FINGER PROTEIN NARYA-RELATED"/>
    <property type="match status" value="1"/>
</dbReference>
<evidence type="ECO:0000313" key="3">
    <source>
        <dbReference type="EMBL" id="PWZ02352.1"/>
    </source>
</evidence>
<evidence type="ECO:0000256" key="2">
    <source>
        <dbReference type="SAM" id="MobiDB-lite"/>
    </source>
</evidence>
<sequence length="202" mass="22802">MASNQDCSDFDLWEHLHCSVCYRSVSNADLDTNQAVTSKTDGQTSGDSAQFWVTDCTHVLCQKDLPASADHGGTETCPIRGVCPICRVEADIVRLIPGELPDGVKPFFRPLETSWLTAFEVHKNQHMSELISYLKSQVVKQKHVLERVKDELRQARILKEEVEQLRKEKATLLQRVQESSQEQVVPVPPNRSGRRHRAGLNV</sequence>
<feature type="compositionally biased region" description="Basic residues" evidence="2">
    <location>
        <begin position="192"/>
        <end position="202"/>
    </location>
</feature>
<dbReference type="SUPFAM" id="SSF57850">
    <property type="entry name" value="RING/U-box"/>
    <property type="match status" value="1"/>
</dbReference>
<accession>A0A317XW74</accession>
<protein>
    <submittedName>
        <fullName evidence="3">Uncharacterized protein</fullName>
    </submittedName>
</protein>
<reference evidence="3 4" key="1">
    <citation type="journal article" date="2018" name="Mol. Biol. Evol.">
        <title>Broad Genomic Sampling Reveals a Smut Pathogenic Ancestry of the Fungal Clade Ustilaginomycotina.</title>
        <authorList>
            <person name="Kijpornyongpan T."/>
            <person name="Mondo S.J."/>
            <person name="Barry K."/>
            <person name="Sandor L."/>
            <person name="Lee J."/>
            <person name="Lipzen A."/>
            <person name="Pangilinan J."/>
            <person name="LaButti K."/>
            <person name="Hainaut M."/>
            <person name="Henrissat B."/>
            <person name="Grigoriev I.V."/>
            <person name="Spatafora J.W."/>
            <person name="Aime M.C."/>
        </authorList>
    </citation>
    <scope>NUCLEOTIDE SEQUENCE [LARGE SCALE GENOMIC DNA]</scope>
    <source>
        <strain evidence="3 4">MCA 3645</strain>
    </source>
</reference>
<dbReference type="OrthoDB" id="2555733at2759"/>
<dbReference type="GO" id="GO:0007131">
    <property type="term" value="P:reciprocal meiotic recombination"/>
    <property type="evidence" value="ECO:0007669"/>
    <property type="project" value="InterPro"/>
</dbReference>
<proteinExistence type="predicted"/>
<keyword evidence="4" id="KW-1185">Reference proteome</keyword>
<organism evidence="3 4">
    <name type="scientific">Testicularia cyperi</name>
    <dbReference type="NCBI Taxonomy" id="1882483"/>
    <lineage>
        <taxon>Eukaryota</taxon>
        <taxon>Fungi</taxon>
        <taxon>Dikarya</taxon>
        <taxon>Basidiomycota</taxon>
        <taxon>Ustilaginomycotina</taxon>
        <taxon>Ustilaginomycetes</taxon>
        <taxon>Ustilaginales</taxon>
        <taxon>Anthracoideaceae</taxon>
        <taxon>Testicularia</taxon>
    </lineage>
</organism>
<dbReference type="STRING" id="1882483.A0A317XW74"/>
<gene>
    <name evidence="3" type="ORF">BCV70DRAFT_62812</name>
</gene>
<dbReference type="Proteomes" id="UP000246740">
    <property type="component" value="Unassembled WGS sequence"/>
</dbReference>
<dbReference type="AlphaFoldDB" id="A0A317XW74"/>
<name>A0A317XW74_9BASI</name>
<dbReference type="GO" id="GO:0000795">
    <property type="term" value="C:synaptonemal complex"/>
    <property type="evidence" value="ECO:0007669"/>
    <property type="project" value="InterPro"/>
</dbReference>
<evidence type="ECO:0000313" key="4">
    <source>
        <dbReference type="Proteomes" id="UP000246740"/>
    </source>
</evidence>
<dbReference type="GO" id="GO:0007129">
    <property type="term" value="P:homologous chromosome pairing at meiosis"/>
    <property type="evidence" value="ECO:0007669"/>
    <property type="project" value="TreeGrafter"/>
</dbReference>
<dbReference type="EMBL" id="KZ819189">
    <property type="protein sequence ID" value="PWZ02352.1"/>
    <property type="molecule type" value="Genomic_DNA"/>
</dbReference>
<dbReference type="PANTHER" id="PTHR22663:SF17">
    <property type="entry name" value="RING FINGER PROTEIN NARYA-RELATED"/>
    <property type="match status" value="1"/>
</dbReference>
<dbReference type="InParanoid" id="A0A317XW74"/>
<dbReference type="GO" id="GO:0019789">
    <property type="term" value="F:SUMO transferase activity"/>
    <property type="evidence" value="ECO:0007669"/>
    <property type="project" value="InterPro"/>
</dbReference>
<dbReference type="GO" id="GO:0016925">
    <property type="term" value="P:protein sumoylation"/>
    <property type="evidence" value="ECO:0007669"/>
    <property type="project" value="TreeGrafter"/>
</dbReference>
<feature type="region of interest" description="Disordered" evidence="2">
    <location>
        <begin position="179"/>
        <end position="202"/>
    </location>
</feature>
<keyword evidence="1" id="KW-0469">Meiosis</keyword>